<sequence length="219" mass="24236">MIPLNTSHPPAILNVRAMDYIALTSGMTHIKHMKIYQAIMIGYLAAAWMLTRTQVVYAQDFPDIAGASAQLNTSRSEQEEDARVKKLEKYLVSLNSPLVDNAEDFVKYADIYGYGDNWSMVAAIAGVESTFGKRVPKNSYNAWGWGIPTGKQSGIGFEAWEEGIATVSKGLKENYMDRGATNLASIGRIYAPPSHTWAGNVQYFMNEIEQTSVEPELSL</sequence>
<organism evidence="1 2">
    <name type="scientific">Candidatus Roizmanbacteria bacterium GW2011_GWC2_41_7</name>
    <dbReference type="NCBI Taxonomy" id="1618487"/>
    <lineage>
        <taxon>Bacteria</taxon>
        <taxon>Candidatus Roizmaniibacteriota</taxon>
    </lineage>
</organism>
<dbReference type="AlphaFoldDB" id="A0A0G0XE41"/>
<protein>
    <recommendedName>
        <fullName evidence="3">Mannosyl-glycoprotein endo-beta-N-acetylglucosamidase-like domain-containing protein</fullName>
    </recommendedName>
</protein>
<evidence type="ECO:0008006" key="3">
    <source>
        <dbReference type="Google" id="ProtNLM"/>
    </source>
</evidence>
<proteinExistence type="predicted"/>
<comment type="caution">
    <text evidence="1">The sequence shown here is derived from an EMBL/GenBank/DDBJ whole genome shotgun (WGS) entry which is preliminary data.</text>
</comment>
<reference evidence="1 2" key="1">
    <citation type="journal article" date="2015" name="Nature">
        <title>rRNA introns, odd ribosomes, and small enigmatic genomes across a large radiation of phyla.</title>
        <authorList>
            <person name="Brown C.T."/>
            <person name="Hug L.A."/>
            <person name="Thomas B.C."/>
            <person name="Sharon I."/>
            <person name="Castelle C.J."/>
            <person name="Singh A."/>
            <person name="Wilkins M.J."/>
            <person name="Williams K.H."/>
            <person name="Banfield J.F."/>
        </authorList>
    </citation>
    <scope>NUCLEOTIDE SEQUENCE [LARGE SCALE GENOMIC DNA]</scope>
</reference>
<evidence type="ECO:0000313" key="1">
    <source>
        <dbReference type="EMBL" id="KKS22677.1"/>
    </source>
</evidence>
<evidence type="ECO:0000313" key="2">
    <source>
        <dbReference type="Proteomes" id="UP000034371"/>
    </source>
</evidence>
<dbReference type="Proteomes" id="UP000034371">
    <property type="component" value="Unassembled WGS sequence"/>
</dbReference>
<dbReference type="EMBL" id="LCBY01000013">
    <property type="protein sequence ID" value="KKS22677.1"/>
    <property type="molecule type" value="Genomic_DNA"/>
</dbReference>
<accession>A0A0G0XE41</accession>
<gene>
    <name evidence="1" type="ORF">UU78_C0013G0003</name>
</gene>
<name>A0A0G0XE41_9BACT</name>